<accession>A0A8X6R010</accession>
<evidence type="ECO:0000259" key="1">
    <source>
        <dbReference type="Pfam" id="PF13843"/>
    </source>
</evidence>
<reference evidence="2" key="1">
    <citation type="submission" date="2020-08" db="EMBL/GenBank/DDBJ databases">
        <title>Multicomponent nature underlies the extraordinary mechanical properties of spider dragline silk.</title>
        <authorList>
            <person name="Kono N."/>
            <person name="Nakamura H."/>
            <person name="Mori M."/>
            <person name="Yoshida Y."/>
            <person name="Ohtoshi R."/>
            <person name="Malay A.D."/>
            <person name="Moran D.A.P."/>
            <person name="Tomita M."/>
            <person name="Numata K."/>
            <person name="Arakawa K."/>
        </authorList>
    </citation>
    <scope>NUCLEOTIDE SEQUENCE</scope>
</reference>
<dbReference type="AlphaFoldDB" id="A0A8X6R010"/>
<proteinExistence type="predicted"/>
<dbReference type="Pfam" id="PF13843">
    <property type="entry name" value="DDE_Tnp_1_7"/>
    <property type="match status" value="1"/>
</dbReference>
<dbReference type="EMBL" id="BMAW01041024">
    <property type="protein sequence ID" value="GFU62045.1"/>
    <property type="molecule type" value="Genomic_DNA"/>
</dbReference>
<protein>
    <submittedName>
        <fullName evidence="2">DDE_Tnp_1_7 domain-containing protein</fullName>
    </submittedName>
</protein>
<organism evidence="2 3">
    <name type="scientific">Nephila pilipes</name>
    <name type="common">Giant wood spider</name>
    <name type="synonym">Nephila maculata</name>
    <dbReference type="NCBI Taxonomy" id="299642"/>
    <lineage>
        <taxon>Eukaryota</taxon>
        <taxon>Metazoa</taxon>
        <taxon>Ecdysozoa</taxon>
        <taxon>Arthropoda</taxon>
        <taxon>Chelicerata</taxon>
        <taxon>Arachnida</taxon>
        <taxon>Araneae</taxon>
        <taxon>Araneomorphae</taxon>
        <taxon>Entelegynae</taxon>
        <taxon>Araneoidea</taxon>
        <taxon>Nephilidae</taxon>
        <taxon>Nephila</taxon>
    </lineage>
</organism>
<dbReference type="OrthoDB" id="6515644at2759"/>
<evidence type="ECO:0000313" key="3">
    <source>
        <dbReference type="Proteomes" id="UP000887013"/>
    </source>
</evidence>
<gene>
    <name evidence="2" type="ORF">NPIL_226401</name>
</gene>
<keyword evidence="3" id="KW-1185">Reference proteome</keyword>
<feature type="domain" description="PiggyBac transposable element-derived protein" evidence="1">
    <location>
        <begin position="74"/>
        <end position="144"/>
    </location>
</feature>
<name>A0A8X6R010_NEPPI</name>
<sequence>MIALAISPGGTNRQQSATTKMFALSSMQGPAPPSHRSYVSVYKSNGESTKRLLDKDTDRILFHATLSVTICTIPRVIRFDNKSTLQEKISVDKLAAVRNVWEKWVEILPKLHYPNEDVTVDGQLIEFRSRCPFKQYIASKPISVLHSAVGASKPSVCDENNFLQSVLGLVENGIGATSHLSFYVLSWILANHEYAHNYCPSSWQICSTVSKSFSYWFDDP</sequence>
<dbReference type="Proteomes" id="UP000887013">
    <property type="component" value="Unassembled WGS sequence"/>
</dbReference>
<comment type="caution">
    <text evidence="2">The sequence shown here is derived from an EMBL/GenBank/DDBJ whole genome shotgun (WGS) entry which is preliminary data.</text>
</comment>
<evidence type="ECO:0000313" key="2">
    <source>
        <dbReference type="EMBL" id="GFU62045.1"/>
    </source>
</evidence>
<dbReference type="InterPro" id="IPR029526">
    <property type="entry name" value="PGBD"/>
</dbReference>